<keyword evidence="5 13" id="KW-1133">Transmembrane helix</keyword>
<keyword evidence="2" id="KW-0813">Transport</keyword>
<evidence type="ECO:0000256" key="5">
    <source>
        <dbReference type="ARBA" id="ARBA00022989"/>
    </source>
</evidence>
<sequence>MVRTMLPSEGWWDWTRRVLAEAGETPQVLILFPLFALVVGAVCNIFAIACRRSRLGKHTPRHTVLVLIAGMLIGTAERSSKSSGVLSDSIESWANISPELIMYGFLPPLLFADAFFVDLYTFLGAIYQILWLCIPGVLATTFLLATLAKFTLTAYSWSWQLSIAFGAILAGIDPVGVVALFKSVKAEEKLSMIIIGESHLCDGVSSVVFFLFLDMLTGKTFTGGDVVENIFKSALGGPAIGLAIALAAGLVIISPFLKVYNTTVQISLSVCVAWLAFFAAEIDLHANGLLAVIAGGVLLGFMSWTSITGQAKDAMEHFWHTLEFFANTIIFTLAGIIVVEAAQGNIVGRDWGYLFMMYCLVMIVRGIVIACSLPVLNLLGPALDWRKGLIIWWGGLRGALTLAFALILSLTSQETSSDGEEAYPDLSSLNGERVLFLTGGVAAITLLLNGSTIGLLMQWLGLSELDPGQKIIIHETRRMLFKELNKSYDKLSAPTVAVSQGGFEYQFLAADYDVVARHVPSLVEEEDNKRKQKYLKKALSMMELEDPEAYTEAATMKEVRSRFLHSLSIQYENMLSGKLIPRRIGQNLKSSIDHALDIADTKLGDWDYVYRCCASYGWIRKKLRRLWQRFCQYIGYETSSRHSKRLLYALSFLEAHLEVQKEMCEVVRAAQHMQTSESSYSLFDHGSSLHLGSLASIHKHAEELEQEKDDEVMDEASNHQSYRSVLDTEQVANGNTTESAQPEDRQKAVRFSPAVKKPPSMRKSRSFAYRNKAKAARFKANLIMMNFDDEGCFLRCVEKALDESEAVCMEAHKIVMEEVVGNPIIAKSVKNQQVIKQLLHHEISIVKGMLHHGLLDSSEASDILQEIELKILQLPHVSRYSRTYLP</sequence>
<dbReference type="PANTHER" id="PTHR10110:SF86">
    <property type="entry name" value="SODIUM_HYDROGEN EXCHANGER 7"/>
    <property type="match status" value="1"/>
</dbReference>
<comment type="catalytic activity">
    <reaction evidence="10">
        <text>Na(+)(in) + H(+)(out) = Na(+)(out) + H(+)(in)</text>
        <dbReference type="Rhea" id="RHEA:29419"/>
        <dbReference type="ChEBI" id="CHEBI:15378"/>
        <dbReference type="ChEBI" id="CHEBI:29101"/>
    </reaction>
</comment>
<keyword evidence="9" id="KW-0739">Sodium transport</keyword>
<protein>
    <recommendedName>
        <fullName evidence="14">Cation/H+ exchanger transmembrane domain-containing protein</fullName>
    </recommendedName>
</protein>
<keyword evidence="6" id="KW-0915">Sodium</keyword>
<feature type="transmembrane region" description="Helical" evidence="13">
    <location>
        <begin position="193"/>
        <end position="213"/>
    </location>
</feature>
<evidence type="ECO:0000256" key="13">
    <source>
        <dbReference type="SAM" id="Phobius"/>
    </source>
</evidence>
<name>A0A7S3UF73_9CHLO</name>
<keyword evidence="3" id="KW-1003">Cell membrane</keyword>
<comment type="catalytic activity">
    <reaction evidence="11">
        <text>K(+)(in) + H(+)(out) = K(+)(out) + H(+)(in)</text>
        <dbReference type="Rhea" id="RHEA:29467"/>
        <dbReference type="ChEBI" id="CHEBI:15378"/>
        <dbReference type="ChEBI" id="CHEBI:29103"/>
    </reaction>
</comment>
<evidence type="ECO:0000256" key="1">
    <source>
        <dbReference type="ARBA" id="ARBA00004651"/>
    </source>
</evidence>
<evidence type="ECO:0000313" key="15">
    <source>
        <dbReference type="EMBL" id="CAE0611000.1"/>
    </source>
</evidence>
<proteinExistence type="predicted"/>
<dbReference type="InterPro" id="IPR018422">
    <property type="entry name" value="Cation/H_exchanger_CPA1"/>
</dbReference>
<dbReference type="EMBL" id="HBIS01005352">
    <property type="protein sequence ID" value="CAE0611000.1"/>
    <property type="molecule type" value="Transcribed_RNA"/>
</dbReference>
<evidence type="ECO:0000256" key="3">
    <source>
        <dbReference type="ARBA" id="ARBA00022475"/>
    </source>
</evidence>
<dbReference type="PANTHER" id="PTHR10110">
    <property type="entry name" value="SODIUM/HYDROGEN EXCHANGER"/>
    <property type="match status" value="1"/>
</dbReference>
<evidence type="ECO:0000256" key="4">
    <source>
        <dbReference type="ARBA" id="ARBA00022692"/>
    </source>
</evidence>
<dbReference type="GO" id="GO:0098719">
    <property type="term" value="P:sodium ion import across plasma membrane"/>
    <property type="evidence" value="ECO:0007669"/>
    <property type="project" value="TreeGrafter"/>
</dbReference>
<feature type="domain" description="Cation/H+ exchanger transmembrane" evidence="14">
    <location>
        <begin position="50"/>
        <end position="459"/>
    </location>
</feature>
<feature type="transmembrane region" description="Helical" evidence="13">
    <location>
        <begin position="157"/>
        <end position="181"/>
    </location>
</feature>
<feature type="transmembrane region" description="Helical" evidence="13">
    <location>
        <begin position="286"/>
        <end position="307"/>
    </location>
</feature>
<dbReference type="Gene3D" id="6.10.140.1330">
    <property type="match status" value="1"/>
</dbReference>
<feature type="transmembrane region" description="Helical" evidence="13">
    <location>
        <begin position="129"/>
        <end position="151"/>
    </location>
</feature>
<keyword evidence="8 13" id="KW-0472">Membrane</keyword>
<gene>
    <name evidence="15" type="ORF">PSAL00342_LOCUS4835</name>
</gene>
<evidence type="ECO:0000259" key="14">
    <source>
        <dbReference type="Pfam" id="PF00999"/>
    </source>
</evidence>
<evidence type="ECO:0000256" key="9">
    <source>
        <dbReference type="ARBA" id="ARBA00023201"/>
    </source>
</evidence>
<dbReference type="GO" id="GO:0015385">
    <property type="term" value="F:sodium:proton antiporter activity"/>
    <property type="evidence" value="ECO:0007669"/>
    <property type="project" value="InterPro"/>
</dbReference>
<evidence type="ECO:0000256" key="11">
    <source>
        <dbReference type="ARBA" id="ARBA00047912"/>
    </source>
</evidence>
<feature type="compositionally biased region" description="Acidic residues" evidence="12">
    <location>
        <begin position="705"/>
        <end position="714"/>
    </location>
</feature>
<feature type="transmembrane region" description="Helical" evidence="13">
    <location>
        <begin position="434"/>
        <end position="460"/>
    </location>
</feature>
<accession>A0A7S3UF73</accession>
<evidence type="ECO:0000256" key="6">
    <source>
        <dbReference type="ARBA" id="ARBA00023053"/>
    </source>
</evidence>
<reference evidence="15" key="1">
    <citation type="submission" date="2021-01" db="EMBL/GenBank/DDBJ databases">
        <authorList>
            <person name="Corre E."/>
            <person name="Pelletier E."/>
            <person name="Niang G."/>
            <person name="Scheremetjew M."/>
            <person name="Finn R."/>
            <person name="Kale V."/>
            <person name="Holt S."/>
            <person name="Cochrane G."/>
            <person name="Meng A."/>
            <person name="Brown T."/>
            <person name="Cohen L."/>
        </authorList>
    </citation>
    <scope>NUCLEOTIDE SEQUENCE</scope>
    <source>
        <strain evidence="15">CCMP1897</strain>
    </source>
</reference>
<comment type="subcellular location">
    <subcellularLocation>
        <location evidence="1">Cell membrane</location>
        <topology evidence="1">Multi-pass membrane protein</topology>
    </subcellularLocation>
</comment>
<feature type="transmembrane region" description="Helical" evidence="13">
    <location>
        <begin position="351"/>
        <end position="378"/>
    </location>
</feature>
<organism evidence="15">
    <name type="scientific">Picocystis salinarum</name>
    <dbReference type="NCBI Taxonomy" id="88271"/>
    <lineage>
        <taxon>Eukaryota</taxon>
        <taxon>Viridiplantae</taxon>
        <taxon>Chlorophyta</taxon>
        <taxon>Picocystophyceae</taxon>
        <taxon>Picocystales</taxon>
        <taxon>Picocystaceae</taxon>
        <taxon>Picocystis</taxon>
    </lineage>
</organism>
<feature type="transmembrane region" description="Helical" evidence="13">
    <location>
        <begin position="100"/>
        <end position="122"/>
    </location>
</feature>
<evidence type="ECO:0000256" key="8">
    <source>
        <dbReference type="ARBA" id="ARBA00023136"/>
    </source>
</evidence>
<dbReference type="GO" id="GO:0005886">
    <property type="term" value="C:plasma membrane"/>
    <property type="evidence" value="ECO:0007669"/>
    <property type="project" value="UniProtKB-SubCell"/>
</dbReference>
<feature type="transmembrane region" description="Helical" evidence="13">
    <location>
        <begin position="233"/>
        <end position="253"/>
    </location>
</feature>
<keyword evidence="4 13" id="KW-0812">Transmembrane</keyword>
<feature type="transmembrane region" description="Helical" evidence="13">
    <location>
        <begin position="28"/>
        <end position="50"/>
    </location>
</feature>
<feature type="transmembrane region" description="Helical" evidence="13">
    <location>
        <begin position="390"/>
        <end position="410"/>
    </location>
</feature>
<dbReference type="GO" id="GO:0051453">
    <property type="term" value="P:regulation of intracellular pH"/>
    <property type="evidence" value="ECO:0007669"/>
    <property type="project" value="TreeGrafter"/>
</dbReference>
<feature type="transmembrane region" description="Helical" evidence="13">
    <location>
        <begin position="62"/>
        <end position="80"/>
    </location>
</feature>
<dbReference type="GO" id="GO:0015386">
    <property type="term" value="F:potassium:proton antiporter activity"/>
    <property type="evidence" value="ECO:0007669"/>
    <property type="project" value="TreeGrafter"/>
</dbReference>
<evidence type="ECO:0000256" key="7">
    <source>
        <dbReference type="ARBA" id="ARBA00023065"/>
    </source>
</evidence>
<dbReference type="InterPro" id="IPR006153">
    <property type="entry name" value="Cation/H_exchanger_TM"/>
</dbReference>
<dbReference type="AlphaFoldDB" id="A0A7S3UF73"/>
<evidence type="ECO:0000256" key="12">
    <source>
        <dbReference type="SAM" id="MobiDB-lite"/>
    </source>
</evidence>
<dbReference type="Pfam" id="PF00999">
    <property type="entry name" value="Na_H_Exchanger"/>
    <property type="match status" value="1"/>
</dbReference>
<feature type="region of interest" description="Disordered" evidence="12">
    <location>
        <begin position="705"/>
        <end position="766"/>
    </location>
</feature>
<evidence type="ECO:0000256" key="2">
    <source>
        <dbReference type="ARBA" id="ARBA00022448"/>
    </source>
</evidence>
<feature type="transmembrane region" description="Helical" evidence="13">
    <location>
        <begin position="319"/>
        <end position="339"/>
    </location>
</feature>
<evidence type="ECO:0000256" key="10">
    <source>
        <dbReference type="ARBA" id="ARBA00047524"/>
    </source>
</evidence>
<keyword evidence="7" id="KW-0406">Ion transport</keyword>
<feature type="compositionally biased region" description="Polar residues" evidence="12">
    <location>
        <begin position="730"/>
        <end position="740"/>
    </location>
</feature>